<name>A0A511TG91_MYXFU</name>
<dbReference type="Proteomes" id="UP000321514">
    <property type="component" value="Unassembled WGS sequence"/>
</dbReference>
<sequence>MRAMLVLLALAWFCEGCAMTAASLAVSPRLAPVEQRAPVLLVHGIGDDASAFDALRGRLEQEGWPHVHAISLVPNNGSEGIPALARQVAREAEALRARTGARRVDVVGFSMGALVSRYWVQLLGGRLVVRRFISISGPHAGTGLAFLGRGKGVTQMRPGSRLLRALQQDPRPWGATEVHSFWTPWDLTILPASSSRLPGASERRFPVLLHPWMLTDRRVHDAVVDVLGSPAVAR</sequence>
<dbReference type="STRING" id="1334629.MFUL124B02_12070"/>
<feature type="chain" id="PRO_5023053702" evidence="1">
    <location>
        <begin position="19"/>
        <end position="234"/>
    </location>
</feature>
<evidence type="ECO:0000313" key="3">
    <source>
        <dbReference type="EMBL" id="SEU35960.1"/>
    </source>
</evidence>
<reference evidence="2 5" key="2">
    <citation type="submission" date="2019-07" db="EMBL/GenBank/DDBJ databases">
        <title>Whole genome shotgun sequence of Myxococcus fulvus NBRC 100333.</title>
        <authorList>
            <person name="Hosoyama A."/>
            <person name="Uohara A."/>
            <person name="Ohji S."/>
            <person name="Ichikawa N."/>
        </authorList>
    </citation>
    <scope>NUCLEOTIDE SEQUENCE [LARGE SCALE GENOMIC DNA]</scope>
    <source>
        <strain evidence="2 5">NBRC 100333</strain>
    </source>
</reference>
<dbReference type="PANTHER" id="PTHR37946">
    <property type="entry name" value="SLL1969 PROTEIN"/>
    <property type="match status" value="1"/>
</dbReference>
<keyword evidence="1" id="KW-0732">Signal</keyword>
<proteinExistence type="predicted"/>
<dbReference type="Gene3D" id="3.40.50.1820">
    <property type="entry name" value="alpha/beta hydrolase"/>
    <property type="match status" value="1"/>
</dbReference>
<dbReference type="EMBL" id="BJXR01000068">
    <property type="protein sequence ID" value="GEN12683.1"/>
    <property type="molecule type" value="Genomic_DNA"/>
</dbReference>
<reference evidence="3 4" key="1">
    <citation type="submission" date="2016-10" db="EMBL/GenBank/DDBJ databases">
        <authorList>
            <person name="Varghese N."/>
            <person name="Submissions S."/>
        </authorList>
    </citation>
    <scope>NUCLEOTIDE SEQUENCE [LARGE SCALE GENOMIC DNA]</scope>
    <source>
        <strain evidence="3 4">DSM 16525</strain>
    </source>
</reference>
<dbReference type="Proteomes" id="UP000183760">
    <property type="component" value="Unassembled WGS sequence"/>
</dbReference>
<comment type="caution">
    <text evidence="2">The sequence shown here is derived from an EMBL/GenBank/DDBJ whole genome shotgun (WGS) entry which is preliminary data.</text>
</comment>
<dbReference type="EMBL" id="FOIB01000011">
    <property type="protein sequence ID" value="SEU35960.1"/>
    <property type="molecule type" value="Genomic_DNA"/>
</dbReference>
<dbReference type="InterPro" id="IPR029058">
    <property type="entry name" value="AB_hydrolase_fold"/>
</dbReference>
<dbReference type="SUPFAM" id="SSF53474">
    <property type="entry name" value="alpha/beta-Hydrolases"/>
    <property type="match status" value="1"/>
</dbReference>
<gene>
    <name evidence="2" type="ORF">MFU01_77200</name>
    <name evidence="3" type="ORF">SAMN05443572_11158</name>
</gene>
<accession>A0A511TG91</accession>
<dbReference type="PANTHER" id="PTHR37946:SF1">
    <property type="entry name" value="SLL1969 PROTEIN"/>
    <property type="match status" value="1"/>
</dbReference>
<evidence type="ECO:0000313" key="4">
    <source>
        <dbReference type="Proteomes" id="UP000183760"/>
    </source>
</evidence>
<dbReference type="GO" id="GO:0016787">
    <property type="term" value="F:hydrolase activity"/>
    <property type="evidence" value="ECO:0007669"/>
    <property type="project" value="UniProtKB-KW"/>
</dbReference>
<keyword evidence="4" id="KW-1185">Reference proteome</keyword>
<keyword evidence="3" id="KW-0378">Hydrolase</keyword>
<feature type="signal peptide" evidence="1">
    <location>
        <begin position="1"/>
        <end position="18"/>
    </location>
</feature>
<dbReference type="Pfam" id="PF02089">
    <property type="entry name" value="Palm_thioest"/>
    <property type="match status" value="1"/>
</dbReference>
<evidence type="ECO:0000313" key="5">
    <source>
        <dbReference type="Proteomes" id="UP000321514"/>
    </source>
</evidence>
<dbReference type="RefSeq" id="WP_245772555.1">
    <property type="nucleotide sequence ID" value="NZ_BJXR01000068.1"/>
</dbReference>
<evidence type="ECO:0000313" key="2">
    <source>
        <dbReference type="EMBL" id="GEN12683.1"/>
    </source>
</evidence>
<protein>
    <submittedName>
        <fullName evidence="3">Triacylglycerol esterase/lipase EstA, alpha/beta hydrolase fold</fullName>
    </submittedName>
</protein>
<dbReference type="AlphaFoldDB" id="A0A511TG91"/>
<evidence type="ECO:0000256" key="1">
    <source>
        <dbReference type="SAM" id="SignalP"/>
    </source>
</evidence>
<organism evidence="2 5">
    <name type="scientific">Myxococcus fulvus</name>
    <dbReference type="NCBI Taxonomy" id="33"/>
    <lineage>
        <taxon>Bacteria</taxon>
        <taxon>Pseudomonadati</taxon>
        <taxon>Myxococcota</taxon>
        <taxon>Myxococcia</taxon>
        <taxon>Myxococcales</taxon>
        <taxon>Cystobacterineae</taxon>
        <taxon>Myxococcaceae</taxon>
        <taxon>Myxococcus</taxon>
    </lineage>
</organism>